<keyword evidence="2" id="KW-1185">Reference proteome</keyword>
<reference evidence="1 2" key="1">
    <citation type="submission" date="2006-10" db="EMBL/GenBank/DDBJ databases">
        <title>Complete sequence of Syntrophobacter fumaroxidans MPOB.</title>
        <authorList>
            <consortium name="US DOE Joint Genome Institute"/>
            <person name="Copeland A."/>
            <person name="Lucas S."/>
            <person name="Lapidus A."/>
            <person name="Barry K."/>
            <person name="Detter J.C."/>
            <person name="Glavina del Rio T."/>
            <person name="Hammon N."/>
            <person name="Israni S."/>
            <person name="Pitluck S."/>
            <person name="Goltsman E.G."/>
            <person name="Martinez M."/>
            <person name="Schmutz J."/>
            <person name="Larimer F."/>
            <person name="Land M."/>
            <person name="Hauser L."/>
            <person name="Kyrpides N."/>
            <person name="Kim E."/>
            <person name="Boone D.R."/>
            <person name="Brockman F."/>
            <person name="Culley D."/>
            <person name="Ferry J."/>
            <person name="Gunsalus R."/>
            <person name="McInerney M.J."/>
            <person name="Morrison M."/>
            <person name="Plugge C."/>
            <person name="Rohlin L."/>
            <person name="Scholten J."/>
            <person name="Sieber J."/>
            <person name="Stams A.J.M."/>
            <person name="Worm P."/>
            <person name="Henstra A.M."/>
            <person name="Richardson P."/>
        </authorList>
    </citation>
    <scope>NUCLEOTIDE SEQUENCE [LARGE SCALE GENOMIC DNA]</scope>
    <source>
        <strain evidence="2">DSM 10017 / MPOB</strain>
    </source>
</reference>
<evidence type="ECO:0000313" key="1">
    <source>
        <dbReference type="EMBL" id="ABK16962.1"/>
    </source>
</evidence>
<proteinExistence type="predicted"/>
<dbReference type="Proteomes" id="UP000001784">
    <property type="component" value="Chromosome"/>
</dbReference>
<dbReference type="HOGENOM" id="CLU_2208754_0_0_7"/>
<dbReference type="KEGG" id="sfu:Sfum_1270"/>
<name>A0LHR0_SYNFM</name>
<gene>
    <name evidence="1" type="ordered locus">Sfum_1270</name>
</gene>
<dbReference type="AlphaFoldDB" id="A0LHR0"/>
<dbReference type="EMBL" id="CP000478">
    <property type="protein sequence ID" value="ABK16962.1"/>
    <property type="molecule type" value="Genomic_DNA"/>
</dbReference>
<dbReference type="STRING" id="335543.Sfum_1270"/>
<evidence type="ECO:0000313" key="2">
    <source>
        <dbReference type="Proteomes" id="UP000001784"/>
    </source>
</evidence>
<accession>A0LHR0</accession>
<organism evidence="1 2">
    <name type="scientific">Syntrophobacter fumaroxidans (strain DSM 10017 / MPOB)</name>
    <dbReference type="NCBI Taxonomy" id="335543"/>
    <lineage>
        <taxon>Bacteria</taxon>
        <taxon>Pseudomonadati</taxon>
        <taxon>Thermodesulfobacteriota</taxon>
        <taxon>Syntrophobacteria</taxon>
        <taxon>Syntrophobacterales</taxon>
        <taxon>Syntrophobacteraceae</taxon>
        <taxon>Syntrophobacter</taxon>
    </lineage>
</organism>
<dbReference type="InParanoid" id="A0LHR0"/>
<sequence>MRAFDTPRVTGISLPGGSARTRAENLRFDGILRFSWLSWVCDVCRRRIGCGTATLFDSRVFFRYTVLWTGPANLLSAVMEDVVQPASAHATEESRFCGCRPPQFDCW</sequence>
<protein>
    <submittedName>
        <fullName evidence="1">Uncharacterized protein</fullName>
    </submittedName>
</protein>